<evidence type="ECO:0000259" key="4">
    <source>
        <dbReference type="Pfam" id="PF07808"/>
    </source>
</evidence>
<dbReference type="HOGENOM" id="CLU_048753_0_0_1"/>
<feature type="domain" description="RED-like N-terminal" evidence="4">
    <location>
        <begin position="64"/>
        <end position="169"/>
    </location>
</feature>
<name>A0A060S5A1_PYCCI</name>
<dbReference type="PANTHER" id="PTHR12765">
    <property type="entry name" value="RED PROTEIN IK FACTOR CYTOKINE IK"/>
    <property type="match status" value="1"/>
</dbReference>
<feature type="compositionally biased region" description="Acidic residues" evidence="3">
    <location>
        <begin position="305"/>
        <end position="316"/>
    </location>
</feature>
<evidence type="ECO:0000313" key="6">
    <source>
        <dbReference type="Proteomes" id="UP000029665"/>
    </source>
</evidence>
<feature type="compositionally biased region" description="Acidic residues" evidence="3">
    <location>
        <begin position="415"/>
        <end position="424"/>
    </location>
</feature>
<feature type="region of interest" description="Disordered" evidence="3">
    <location>
        <begin position="203"/>
        <end position="437"/>
    </location>
</feature>
<evidence type="ECO:0000256" key="2">
    <source>
        <dbReference type="ARBA" id="ARBA00023242"/>
    </source>
</evidence>
<feature type="region of interest" description="Disordered" evidence="3">
    <location>
        <begin position="452"/>
        <end position="477"/>
    </location>
</feature>
<evidence type="ECO:0000256" key="1">
    <source>
        <dbReference type="ARBA" id="ARBA00004123"/>
    </source>
</evidence>
<dbReference type="Pfam" id="PF07808">
    <property type="entry name" value="RED_N"/>
    <property type="match status" value="1"/>
</dbReference>
<feature type="compositionally biased region" description="Basic residues" evidence="3">
    <location>
        <begin position="455"/>
        <end position="466"/>
    </location>
</feature>
<keyword evidence="2" id="KW-0539">Nucleus</keyword>
<dbReference type="GO" id="GO:0005634">
    <property type="term" value="C:nucleus"/>
    <property type="evidence" value="ECO:0007669"/>
    <property type="project" value="UniProtKB-SubCell"/>
</dbReference>
<feature type="compositionally biased region" description="Low complexity" evidence="3">
    <location>
        <begin position="387"/>
        <end position="399"/>
    </location>
</feature>
<dbReference type="InterPro" id="IPR039896">
    <property type="entry name" value="Red-like"/>
</dbReference>
<gene>
    <name evidence="5" type="ORF">BN946_scf184851.g15</name>
</gene>
<dbReference type="AlphaFoldDB" id="A0A060S5A1"/>
<feature type="compositionally biased region" description="Low complexity" evidence="3">
    <location>
        <begin position="271"/>
        <end position="282"/>
    </location>
</feature>
<dbReference type="STRING" id="5643.A0A060S5A1"/>
<keyword evidence="6" id="KW-1185">Reference proteome</keyword>
<reference evidence="5" key="1">
    <citation type="submission" date="2014-01" db="EMBL/GenBank/DDBJ databases">
        <title>The genome of the white-rot fungus Pycnoporus cinnabarinus: a basidiomycete model with a versatile arsenal for lignocellulosic biomass breakdown.</title>
        <authorList>
            <person name="Levasseur A."/>
            <person name="Lomascolo A."/>
            <person name="Ruiz-Duenas F.J."/>
            <person name="Uzan E."/>
            <person name="Piumi F."/>
            <person name="Kues U."/>
            <person name="Ram A.F.J."/>
            <person name="Murat C."/>
            <person name="Haon M."/>
            <person name="Benoit I."/>
            <person name="Arfi Y."/>
            <person name="Chevret D."/>
            <person name="Drula E."/>
            <person name="Kwon M.J."/>
            <person name="Gouret P."/>
            <person name="Lesage-Meessen L."/>
            <person name="Lombard V."/>
            <person name="Mariette J."/>
            <person name="Noirot C."/>
            <person name="Park J."/>
            <person name="Patyshakuliyeva A."/>
            <person name="Wieneger R.A.B."/>
            <person name="Wosten H.A.B."/>
            <person name="Martin F."/>
            <person name="Coutinho P.M."/>
            <person name="de Vries R."/>
            <person name="Martinez A.T."/>
            <person name="Klopp C."/>
            <person name="Pontarotti P."/>
            <person name="Henrissat B."/>
            <person name="Record E."/>
        </authorList>
    </citation>
    <scope>NUCLEOTIDE SEQUENCE [LARGE SCALE GENOMIC DNA]</scope>
    <source>
        <strain evidence="5">BRFM137</strain>
    </source>
</reference>
<dbReference type="Proteomes" id="UP000029665">
    <property type="component" value="Unassembled WGS sequence"/>
</dbReference>
<feature type="region of interest" description="Disordered" evidence="3">
    <location>
        <begin position="175"/>
        <end position="194"/>
    </location>
</feature>
<dbReference type="EMBL" id="CCBP010000052">
    <property type="protein sequence ID" value="CDO69627.1"/>
    <property type="molecule type" value="Genomic_DNA"/>
</dbReference>
<evidence type="ECO:0000256" key="3">
    <source>
        <dbReference type="SAM" id="MobiDB-lite"/>
    </source>
</evidence>
<accession>A0A060S5A1</accession>
<dbReference type="InterPro" id="IPR012916">
    <property type="entry name" value="RED_N"/>
</dbReference>
<comment type="subcellular location">
    <subcellularLocation>
        <location evidence="1">Nucleus</location>
    </subcellularLocation>
</comment>
<proteinExistence type="predicted"/>
<feature type="compositionally biased region" description="Basic and acidic residues" evidence="3">
    <location>
        <begin position="64"/>
        <end position="73"/>
    </location>
</feature>
<sequence>MDQASFRQLLQTPKAQSSTSPNASSAHIRGSLLAAATAASKGKKPKTIDASQPAFKPRQVKKGGKGEAYRDRASERRLGVGNDYAQVEALAEEFEKRHADSADRKAVDEKRKYLGGDSEHTVLVKGLDFALLEQARARVAAEVEATEDVSLEQAYLESVTQPKKRTREEILRELKSKRGVSGEPTAAAPVVPSAADKALEEAKKAGKFKPIGFKPVGGAPEKGEKVKRKKKVKAGELEENGERKKKRKVASSSAAAPDTQLQGDRQDASKPAVQQTPAAAAQHEAGPSSSAAKPISTNPPPAPEPESEPVDDDFDIFADAGEYTGVDIGDESDDSSGDRPGPSGARREGEEDGEVKEDEAPPPRKWLATSDDEREPSRSVSQPPLPSGSRSPRSASRSVSPRRRAASLHKSPVVEEGEAEDVEEERPLRLQPLASSAVPSIKELLAMSEEAEKAAKRRARKEKKKAAVADGGEVSERDLKAKVERDYQRLKAYTEKKNKS</sequence>
<evidence type="ECO:0000313" key="5">
    <source>
        <dbReference type="EMBL" id="CDO69627.1"/>
    </source>
</evidence>
<dbReference type="OrthoDB" id="3366823at2759"/>
<organism evidence="5 6">
    <name type="scientific">Pycnoporus cinnabarinus</name>
    <name type="common">Cinnabar-red polypore</name>
    <name type="synonym">Trametes cinnabarina</name>
    <dbReference type="NCBI Taxonomy" id="5643"/>
    <lineage>
        <taxon>Eukaryota</taxon>
        <taxon>Fungi</taxon>
        <taxon>Dikarya</taxon>
        <taxon>Basidiomycota</taxon>
        <taxon>Agaricomycotina</taxon>
        <taxon>Agaricomycetes</taxon>
        <taxon>Polyporales</taxon>
        <taxon>Polyporaceae</taxon>
        <taxon>Trametes</taxon>
    </lineage>
</organism>
<feature type="compositionally biased region" description="Basic and acidic residues" evidence="3">
    <location>
        <begin position="233"/>
        <end position="242"/>
    </location>
</feature>
<feature type="region of interest" description="Disordered" evidence="3">
    <location>
        <begin position="1"/>
        <end position="73"/>
    </location>
</feature>
<comment type="caution">
    <text evidence="5">The sequence shown here is derived from an EMBL/GenBank/DDBJ whole genome shotgun (WGS) entry which is preliminary data.</text>
</comment>
<dbReference type="OMA" id="QLLMNKM"/>
<feature type="compositionally biased region" description="Polar residues" evidence="3">
    <location>
        <begin position="1"/>
        <end position="25"/>
    </location>
</feature>
<protein>
    <recommendedName>
        <fullName evidence="4">RED-like N-terminal domain-containing protein</fullName>
    </recommendedName>
</protein>